<dbReference type="Proteomes" id="UP001433508">
    <property type="component" value="Unassembled WGS sequence"/>
</dbReference>
<sequence>MNSFMRLSSIGDVARRLLSQNCTYNDESTLNCCKEDASLEANHLLRVTSECADAVSTECMANATAQISSLGSDYLEKAVTEGPSKRVDFSDCLGYDSGSFHVRFVEPTVDVYDFLAHKGFIDPEDEGSWQFLYRNQHPSFGICSYCLEMEDKEIYSRQRRQIASELVKIMQWDTLETVESVIGRAETKADEFVEQLKVQAKKSDQERCIREYQLYRVDSLDEYTIAKMIPGLDAELVKQEWDEYLLNMSKNVQTELRRKRLRKKLVKLLRLGF</sequence>
<proteinExistence type="predicted"/>
<evidence type="ECO:0000313" key="1">
    <source>
        <dbReference type="EMBL" id="KAK9239276.1"/>
    </source>
</evidence>
<protein>
    <submittedName>
        <fullName evidence="1">Uncharacterized protein</fullName>
    </submittedName>
</protein>
<evidence type="ECO:0000313" key="2">
    <source>
        <dbReference type="Proteomes" id="UP001433508"/>
    </source>
</evidence>
<keyword evidence="2" id="KW-1185">Reference proteome</keyword>
<name>A0ACC3T6I1_LIPKO</name>
<organism evidence="1 2">
    <name type="scientific">Lipomyces kononenkoae</name>
    <name type="common">Yeast</name>
    <dbReference type="NCBI Taxonomy" id="34357"/>
    <lineage>
        <taxon>Eukaryota</taxon>
        <taxon>Fungi</taxon>
        <taxon>Dikarya</taxon>
        <taxon>Ascomycota</taxon>
        <taxon>Saccharomycotina</taxon>
        <taxon>Lipomycetes</taxon>
        <taxon>Lipomycetales</taxon>
        <taxon>Lipomycetaceae</taxon>
        <taxon>Lipomyces</taxon>
    </lineage>
</organism>
<dbReference type="EMBL" id="MU971347">
    <property type="protein sequence ID" value="KAK9239276.1"/>
    <property type="molecule type" value="Genomic_DNA"/>
</dbReference>
<accession>A0ACC3T6I1</accession>
<comment type="caution">
    <text evidence="1">The sequence shown here is derived from an EMBL/GenBank/DDBJ whole genome shotgun (WGS) entry which is preliminary data.</text>
</comment>
<reference evidence="2" key="1">
    <citation type="journal article" date="2024" name="Front. Bioeng. Biotechnol.">
        <title>Genome-scale model development and genomic sequencing of the oleaginous clade Lipomyces.</title>
        <authorList>
            <person name="Czajka J.J."/>
            <person name="Han Y."/>
            <person name="Kim J."/>
            <person name="Mondo S.J."/>
            <person name="Hofstad B.A."/>
            <person name="Robles A."/>
            <person name="Haridas S."/>
            <person name="Riley R."/>
            <person name="LaButti K."/>
            <person name="Pangilinan J."/>
            <person name="Andreopoulos W."/>
            <person name="Lipzen A."/>
            <person name="Yan J."/>
            <person name="Wang M."/>
            <person name="Ng V."/>
            <person name="Grigoriev I.V."/>
            <person name="Spatafora J.W."/>
            <person name="Magnuson J.K."/>
            <person name="Baker S.E."/>
            <person name="Pomraning K.R."/>
        </authorList>
    </citation>
    <scope>NUCLEOTIDE SEQUENCE [LARGE SCALE GENOMIC DNA]</scope>
    <source>
        <strain evidence="2">CBS 7786</strain>
    </source>
</reference>
<gene>
    <name evidence="1" type="ORF">V1525DRAFT_356199</name>
</gene>